<sequence length="242" mass="27272">MVAESGISFESDINITKFLIVIHEYFLVEGAADGLWLKDFRMKAVKHILVHPIECLQGALIRGGSAVLILGRVKGFDSSGKKSERFFVFRSREFLDAKMRSQHDDFGEYIQTLDLLHVTAKPVSFFVRQGKDGDADHVAIVVKDKSLFRKSFSIRSLQVDDSSKVESDFEYDFRFQREPSDVVVLTNGLAIINDFFGLIVLQNSSNEGSRSFKLPAFIEDSLPLNVFRANKNVVLVCHQGMS</sequence>
<accession>A0A0H2RPY9</accession>
<evidence type="ECO:0000313" key="1">
    <source>
        <dbReference type="EMBL" id="KLO14025.1"/>
    </source>
</evidence>
<reference evidence="1 2" key="1">
    <citation type="submission" date="2015-04" db="EMBL/GenBank/DDBJ databases">
        <title>Complete genome sequence of Schizopora paradoxa KUC8140, a cosmopolitan wood degrader in East Asia.</title>
        <authorList>
            <consortium name="DOE Joint Genome Institute"/>
            <person name="Min B."/>
            <person name="Park H."/>
            <person name="Jang Y."/>
            <person name="Kim J.-J."/>
            <person name="Kim K.H."/>
            <person name="Pangilinan J."/>
            <person name="Lipzen A."/>
            <person name="Riley R."/>
            <person name="Grigoriev I.V."/>
            <person name="Spatafora J.W."/>
            <person name="Choi I.-G."/>
        </authorList>
    </citation>
    <scope>NUCLEOTIDE SEQUENCE [LARGE SCALE GENOMIC DNA]</scope>
    <source>
        <strain evidence="1 2">KUC8140</strain>
    </source>
</reference>
<proteinExistence type="predicted"/>
<name>A0A0H2RPY9_9AGAM</name>
<evidence type="ECO:0000313" key="2">
    <source>
        <dbReference type="Proteomes" id="UP000053477"/>
    </source>
</evidence>
<gene>
    <name evidence="1" type="ORF">SCHPADRAFT_335431</name>
</gene>
<dbReference type="EMBL" id="KQ085950">
    <property type="protein sequence ID" value="KLO14025.1"/>
    <property type="molecule type" value="Genomic_DNA"/>
</dbReference>
<dbReference type="Proteomes" id="UP000053477">
    <property type="component" value="Unassembled WGS sequence"/>
</dbReference>
<protein>
    <submittedName>
        <fullName evidence="1">Uncharacterized protein</fullName>
    </submittedName>
</protein>
<dbReference type="InParanoid" id="A0A0H2RPY9"/>
<keyword evidence="2" id="KW-1185">Reference proteome</keyword>
<dbReference type="AlphaFoldDB" id="A0A0H2RPY9"/>
<organism evidence="1 2">
    <name type="scientific">Schizopora paradoxa</name>
    <dbReference type="NCBI Taxonomy" id="27342"/>
    <lineage>
        <taxon>Eukaryota</taxon>
        <taxon>Fungi</taxon>
        <taxon>Dikarya</taxon>
        <taxon>Basidiomycota</taxon>
        <taxon>Agaricomycotina</taxon>
        <taxon>Agaricomycetes</taxon>
        <taxon>Hymenochaetales</taxon>
        <taxon>Schizoporaceae</taxon>
        <taxon>Schizopora</taxon>
    </lineage>
</organism>